<reference evidence="1" key="1">
    <citation type="journal article" date="2014" name="Front. Microbiol.">
        <title>High frequency of phylogenetically diverse reductive dehalogenase-homologous genes in deep subseafloor sedimentary metagenomes.</title>
        <authorList>
            <person name="Kawai M."/>
            <person name="Futagami T."/>
            <person name="Toyoda A."/>
            <person name="Takaki Y."/>
            <person name="Nishi S."/>
            <person name="Hori S."/>
            <person name="Arai W."/>
            <person name="Tsubouchi T."/>
            <person name="Morono Y."/>
            <person name="Uchiyama I."/>
            <person name="Ito T."/>
            <person name="Fujiyama A."/>
            <person name="Inagaki F."/>
            <person name="Takami H."/>
        </authorList>
    </citation>
    <scope>NUCLEOTIDE SEQUENCE</scope>
    <source>
        <strain evidence="1">Expedition CK06-06</strain>
    </source>
</reference>
<comment type="caution">
    <text evidence="1">The sequence shown here is derived from an EMBL/GenBank/DDBJ whole genome shotgun (WGS) entry which is preliminary data.</text>
</comment>
<sequence>EKIVKKTGLKNNPINLNPEDIKEIVVNRI</sequence>
<feature type="non-terminal residue" evidence="1">
    <location>
        <position position="1"/>
    </location>
</feature>
<protein>
    <submittedName>
        <fullName evidence="1">Uncharacterized protein</fullName>
    </submittedName>
</protein>
<organism evidence="1">
    <name type="scientific">marine sediment metagenome</name>
    <dbReference type="NCBI Taxonomy" id="412755"/>
    <lineage>
        <taxon>unclassified sequences</taxon>
        <taxon>metagenomes</taxon>
        <taxon>ecological metagenomes</taxon>
    </lineage>
</organism>
<proteinExistence type="predicted"/>
<evidence type="ECO:0000313" key="1">
    <source>
        <dbReference type="EMBL" id="GAF75073.1"/>
    </source>
</evidence>
<accession>X0S1X8</accession>
<gene>
    <name evidence="1" type="ORF">S01H1_00768</name>
</gene>
<dbReference type="EMBL" id="BARS01000293">
    <property type="protein sequence ID" value="GAF75073.1"/>
    <property type="molecule type" value="Genomic_DNA"/>
</dbReference>
<name>X0S1X8_9ZZZZ</name>
<dbReference type="AlphaFoldDB" id="X0S1X8"/>